<sequence length="88" mass="9858">MGMPAEFSNFRTLEIFKRGPPTSGNHLHRAHILIKLVFVLFMVGGAGSRRIQILNVSPPPSRFLRSTLGMQKLDSPKGRNGYSMFMVI</sequence>
<reference evidence="2" key="1">
    <citation type="journal article" date="2018" name="Proc. Natl. Acad. Sci. U.S.A.">
        <title>Linking secondary metabolites to gene clusters through genome sequencing of six diverse Aspergillus species.</title>
        <authorList>
            <person name="Kaerboelling I."/>
            <person name="Vesth T.C."/>
            <person name="Frisvad J.C."/>
            <person name="Nybo J.L."/>
            <person name="Theobald S."/>
            <person name="Kuo A."/>
            <person name="Bowyer P."/>
            <person name="Matsuda Y."/>
            <person name="Mondo S."/>
            <person name="Lyhne E.K."/>
            <person name="Kogle M.E."/>
            <person name="Clum A."/>
            <person name="Lipzen A."/>
            <person name="Salamov A."/>
            <person name="Ngan C.Y."/>
            <person name="Daum C."/>
            <person name="Chiniquy J."/>
            <person name="Barry K."/>
            <person name="LaButti K."/>
            <person name="Haridas S."/>
            <person name="Simmons B.A."/>
            <person name="Magnuson J.K."/>
            <person name="Mortensen U.H."/>
            <person name="Larsen T.O."/>
            <person name="Grigoriev I.V."/>
            <person name="Baker S.E."/>
            <person name="Andersen M.R."/>
        </authorList>
    </citation>
    <scope>NUCLEOTIDE SEQUENCE [LARGE SCALE GENOMIC DNA]</scope>
    <source>
        <strain evidence="2">IBT 16806</strain>
    </source>
</reference>
<dbReference type="AlphaFoldDB" id="A0A2I1C8T6"/>
<evidence type="ECO:0000313" key="2">
    <source>
        <dbReference type="Proteomes" id="UP000234474"/>
    </source>
</evidence>
<proteinExistence type="predicted"/>
<dbReference type="GeneID" id="36534596"/>
<organism evidence="1 2">
    <name type="scientific">Aspergillus novofumigatus (strain IBT 16806)</name>
    <dbReference type="NCBI Taxonomy" id="1392255"/>
    <lineage>
        <taxon>Eukaryota</taxon>
        <taxon>Fungi</taxon>
        <taxon>Dikarya</taxon>
        <taxon>Ascomycota</taxon>
        <taxon>Pezizomycotina</taxon>
        <taxon>Eurotiomycetes</taxon>
        <taxon>Eurotiomycetidae</taxon>
        <taxon>Eurotiales</taxon>
        <taxon>Aspergillaceae</taxon>
        <taxon>Aspergillus</taxon>
        <taxon>Aspergillus subgen. Fumigati</taxon>
    </lineage>
</organism>
<keyword evidence="2" id="KW-1185">Reference proteome</keyword>
<dbReference type="VEuPathDB" id="FungiDB:P174DRAFT_441272"/>
<evidence type="ECO:0000313" key="1">
    <source>
        <dbReference type="EMBL" id="PKX94005.1"/>
    </source>
</evidence>
<dbReference type="RefSeq" id="XP_024682600.1">
    <property type="nucleotide sequence ID" value="XM_024827271.1"/>
</dbReference>
<comment type="caution">
    <text evidence="1">The sequence shown here is derived from an EMBL/GenBank/DDBJ whole genome shotgun (WGS) entry which is preliminary data.</text>
</comment>
<accession>A0A2I1C8T6</accession>
<dbReference type="EMBL" id="MSZS01000004">
    <property type="protein sequence ID" value="PKX94005.1"/>
    <property type="molecule type" value="Genomic_DNA"/>
</dbReference>
<gene>
    <name evidence="1" type="ORF">P174DRAFT_441272</name>
</gene>
<dbReference type="Proteomes" id="UP000234474">
    <property type="component" value="Unassembled WGS sequence"/>
</dbReference>
<protein>
    <submittedName>
        <fullName evidence="1">Uncharacterized protein</fullName>
    </submittedName>
</protein>
<name>A0A2I1C8T6_ASPN1</name>